<keyword evidence="3" id="KW-1185">Reference proteome</keyword>
<organism evidence="2 3">
    <name type="scientific">Rhizobium miluonense</name>
    <dbReference type="NCBI Taxonomy" id="411945"/>
    <lineage>
        <taxon>Bacteria</taxon>
        <taxon>Pseudomonadati</taxon>
        <taxon>Pseudomonadota</taxon>
        <taxon>Alphaproteobacteria</taxon>
        <taxon>Hyphomicrobiales</taxon>
        <taxon>Rhizobiaceae</taxon>
        <taxon>Rhizobium/Agrobacterium group</taxon>
        <taxon>Rhizobium</taxon>
    </lineage>
</organism>
<protein>
    <recommendedName>
        <fullName evidence="4">Ferric iron reductase protein FhuF, involved in iron transport</fullName>
    </recommendedName>
</protein>
<feature type="region of interest" description="Disordered" evidence="1">
    <location>
        <begin position="287"/>
        <end position="322"/>
    </location>
</feature>
<dbReference type="EMBL" id="JAVDUP010000003">
    <property type="protein sequence ID" value="MDR6901496.1"/>
    <property type="molecule type" value="Genomic_DNA"/>
</dbReference>
<evidence type="ECO:0000256" key="1">
    <source>
        <dbReference type="SAM" id="MobiDB-lite"/>
    </source>
</evidence>
<evidence type="ECO:0000313" key="3">
    <source>
        <dbReference type="Proteomes" id="UP001250791"/>
    </source>
</evidence>
<evidence type="ECO:0008006" key="4">
    <source>
        <dbReference type="Google" id="ProtNLM"/>
    </source>
</evidence>
<comment type="caution">
    <text evidence="2">The sequence shown here is derived from an EMBL/GenBank/DDBJ whole genome shotgun (WGS) entry which is preliminary data.</text>
</comment>
<dbReference type="RefSeq" id="WP_310231743.1">
    <property type="nucleotide sequence ID" value="NZ_JAVDUP010000003.1"/>
</dbReference>
<proteinExistence type="predicted"/>
<feature type="compositionally biased region" description="Basic and acidic residues" evidence="1">
    <location>
        <begin position="297"/>
        <end position="309"/>
    </location>
</feature>
<sequence>MSEIDKQLAQRRLKENDQARRCIHSKYLVIEPELQETKWFAYRFMSPFQATLKFALAYDEHYKRAFARHFDRNVKVRPVNWAEFGTPCQLMTQLWGARQNADRLCMPYDDYLEFFDEFNMRRPRKQLPRPNQVEGSAAAKLTWPAKLAAFQSERAWHQLVRLETPQLHVENFREYPAQVAFRAWAMDVVRTAARTFRQAMEQLAYRQRVLPPEAFQAVLADDVYKDLTELLEAYCKHGHIVPQAATKMSFVSFWPSCFALVAPNTRVCADCPFQRDCQKMNDYVAGKSRKSSSLTADDLRRKKDRERQARCRKNKKENGLQT</sequence>
<name>A0ABU1SRA7_9HYPH</name>
<evidence type="ECO:0000313" key="2">
    <source>
        <dbReference type="EMBL" id="MDR6901496.1"/>
    </source>
</evidence>
<reference evidence="2 3" key="1">
    <citation type="submission" date="2023-07" db="EMBL/GenBank/DDBJ databases">
        <title>Sorghum-associated microbial communities from plants grown in Nebraska, USA.</title>
        <authorList>
            <person name="Schachtman D."/>
        </authorList>
    </citation>
    <scope>NUCLEOTIDE SEQUENCE [LARGE SCALE GENOMIC DNA]</scope>
    <source>
        <strain evidence="2 3">3199</strain>
    </source>
</reference>
<dbReference type="Proteomes" id="UP001250791">
    <property type="component" value="Unassembled WGS sequence"/>
</dbReference>
<gene>
    <name evidence="2" type="ORF">J2W52_003120</name>
</gene>
<accession>A0ABU1SRA7</accession>